<sequence>MLKKIDSNLIVHLIGWLSSEVCKKLTQLFPIKQKNCYKFPIAGYGIAHDVKSICWYNCRLIFRLCTVCAVMTSLVLSRCRISRNRTDCNNTSIPENMLIPGLALCIAAFIGLNAGSAIAEEKSEPRINVEQLKKKAVESDKNYILRNVQEPDDDAGTKGYLVGDTGHFPGDFDNLTRLMESHQNPLSAITPDWLDLAIEHRTRYEAFDHGFTSAIPDSSDNQQIHQRTRFLFEINRKDPLSFTFELTDMRAPLAEYGQAGSPVFANHFDFTQLHIDMKTENFFRTGLPGKLEVGRMVMDFGEGRLIAGHRFGTLTPTFDGVQLTVGSEIKGWGLRMFGTSPVNRKATELDDFSPVTFFSGAQITNRDIAWANVDMYFFQLNEGNKLRKRNISTPGFRLFSQPTPGYFDYEIESMYQFGEVNEAHYFAHRHHGEIGYSFNTSMPLRLIYLVDYASGDPDPNKNFDFLFAKRRVEYGPTGILGVFFPSNIFSPAGIRMTVSPTPTVSFMMSHRAFWLADKKGAFVGTGLQDTTGQAGSFIGNLFDLNLRWNPKFSYWKRMSFDIGYTHLFKGNYFDKVPDGPGSRDTNYGYTQVTFKF</sequence>
<dbReference type="Gene3D" id="2.40.160.100">
    <property type="match status" value="1"/>
</dbReference>
<reference evidence="3" key="1">
    <citation type="submission" date="2016-10" db="EMBL/GenBank/DDBJ databases">
        <authorList>
            <person name="Varghese N."/>
            <person name="Submissions S."/>
        </authorList>
    </citation>
    <scope>NUCLEOTIDE SEQUENCE [LARGE SCALE GENOMIC DNA]</scope>
    <source>
        <strain evidence="3">Nm71</strain>
    </source>
</reference>
<gene>
    <name evidence="2" type="ORF">SAMN05216326_13617</name>
</gene>
<keyword evidence="3" id="KW-1185">Reference proteome</keyword>
<organism evidence="2 3">
    <name type="scientific">Nitrosomonas marina</name>
    <dbReference type="NCBI Taxonomy" id="917"/>
    <lineage>
        <taxon>Bacteria</taxon>
        <taxon>Pseudomonadati</taxon>
        <taxon>Pseudomonadota</taxon>
        <taxon>Betaproteobacteria</taxon>
        <taxon>Nitrosomonadales</taxon>
        <taxon>Nitrosomonadaceae</taxon>
        <taxon>Nitrosomonas</taxon>
    </lineage>
</organism>
<evidence type="ECO:0000313" key="3">
    <source>
        <dbReference type="Proteomes" id="UP000199345"/>
    </source>
</evidence>
<feature type="domain" description="Alginate export" evidence="1">
    <location>
        <begin position="193"/>
        <end position="575"/>
    </location>
</feature>
<dbReference type="EMBL" id="FOIA01000036">
    <property type="protein sequence ID" value="SET55628.1"/>
    <property type="molecule type" value="Genomic_DNA"/>
</dbReference>
<protein>
    <submittedName>
        <fullName evidence="2">Alginate export</fullName>
    </submittedName>
</protein>
<accession>A0A1I0FBX8</accession>
<evidence type="ECO:0000313" key="2">
    <source>
        <dbReference type="EMBL" id="SET55628.1"/>
    </source>
</evidence>
<dbReference type="InterPro" id="IPR053728">
    <property type="entry name" value="Alginate_Permeability_Chnl"/>
</dbReference>
<dbReference type="InterPro" id="IPR025388">
    <property type="entry name" value="Alginate_export_dom"/>
</dbReference>
<proteinExistence type="predicted"/>
<dbReference type="Pfam" id="PF13372">
    <property type="entry name" value="Alginate_exp"/>
    <property type="match status" value="1"/>
</dbReference>
<evidence type="ECO:0000259" key="1">
    <source>
        <dbReference type="Pfam" id="PF13372"/>
    </source>
</evidence>
<dbReference type="Proteomes" id="UP000199345">
    <property type="component" value="Unassembled WGS sequence"/>
</dbReference>
<dbReference type="AlphaFoldDB" id="A0A1I0FBX8"/>
<name>A0A1I0FBX8_9PROT</name>